<feature type="compositionally biased region" description="Basic and acidic residues" evidence="1">
    <location>
        <begin position="245"/>
        <end position="257"/>
    </location>
</feature>
<proteinExistence type="predicted"/>
<dbReference type="Proteomes" id="UP001189429">
    <property type="component" value="Unassembled WGS sequence"/>
</dbReference>
<reference evidence="2" key="1">
    <citation type="submission" date="2023-10" db="EMBL/GenBank/DDBJ databases">
        <authorList>
            <person name="Chen Y."/>
            <person name="Shah S."/>
            <person name="Dougan E. K."/>
            <person name="Thang M."/>
            <person name="Chan C."/>
        </authorList>
    </citation>
    <scope>NUCLEOTIDE SEQUENCE [LARGE SCALE GENOMIC DNA]</scope>
</reference>
<name>A0ABN9SLM6_9DINO</name>
<dbReference type="EMBL" id="CAUYUJ010011833">
    <property type="protein sequence ID" value="CAK0832679.1"/>
    <property type="molecule type" value="Genomic_DNA"/>
</dbReference>
<evidence type="ECO:0000313" key="2">
    <source>
        <dbReference type="EMBL" id="CAK0832679.1"/>
    </source>
</evidence>
<evidence type="ECO:0008006" key="4">
    <source>
        <dbReference type="Google" id="ProtNLM"/>
    </source>
</evidence>
<sequence>MASLRRAPARFMSAAAEPPAEPPAPGGLLDAVAGAVEAQAEEAVEERWPSEWEVIYAGGLVNIRRRNNTGSEVVRAVPAGTVVLGFERGHWLKLFGMDGYMEIRLDSSGYLDGEVTELMRRREVAYLLADGDCDEENAYDIPDQAICRYAASRLEQAEDALWFNDGCQLDPTKHAGASATKEHGGDDEDADDGEDERHEGADDEARSANVAGEDKKGQAGRRLQSGDAPRGGHREATAEALDPAEQARRLTESESPRASESGGESWARYAKEKKLVRICSTAPYDALLPFPVQTHTSVTSVTGTTTQSATTTVSIFHEWGSPSLFCFAVFRAHTKEQDLVEEACRLSAGIFACDTTVTVSGEKVLVGKDYKNRDIWSWVNEVDDVTMGDIKNHPGETTNSWLNTQIFINSIKMLVNSGILWDHDWIIKGDPDAVIFPERVRKHIVASGSTGTVAFYKNCFHDGEWWLYGSIEVFSKEAMELYRDAGEEKCEMGMSWQGWGEDMYMAECMQKLGATAVHSGSLVADDYCAPRDCSDQEAAVFHPHKSKEKWRSCYKKSGGNGK</sequence>
<gene>
    <name evidence="2" type="ORF">PCOR1329_LOCUS30632</name>
</gene>
<protein>
    <recommendedName>
        <fullName evidence="4">Hexosyltransferase</fullName>
    </recommendedName>
</protein>
<evidence type="ECO:0000313" key="3">
    <source>
        <dbReference type="Proteomes" id="UP001189429"/>
    </source>
</evidence>
<feature type="region of interest" description="Disordered" evidence="1">
    <location>
        <begin position="173"/>
        <end position="266"/>
    </location>
</feature>
<comment type="caution">
    <text evidence="2">The sequence shown here is derived from an EMBL/GenBank/DDBJ whole genome shotgun (WGS) entry which is preliminary data.</text>
</comment>
<accession>A0ABN9SLM6</accession>
<keyword evidence="3" id="KW-1185">Reference proteome</keyword>
<evidence type="ECO:0000256" key="1">
    <source>
        <dbReference type="SAM" id="MobiDB-lite"/>
    </source>
</evidence>
<feature type="compositionally biased region" description="Basic and acidic residues" evidence="1">
    <location>
        <begin position="195"/>
        <end position="217"/>
    </location>
</feature>
<feature type="compositionally biased region" description="Acidic residues" evidence="1">
    <location>
        <begin position="185"/>
        <end position="194"/>
    </location>
</feature>
<organism evidence="2 3">
    <name type="scientific">Prorocentrum cordatum</name>
    <dbReference type="NCBI Taxonomy" id="2364126"/>
    <lineage>
        <taxon>Eukaryota</taxon>
        <taxon>Sar</taxon>
        <taxon>Alveolata</taxon>
        <taxon>Dinophyceae</taxon>
        <taxon>Prorocentrales</taxon>
        <taxon>Prorocentraceae</taxon>
        <taxon>Prorocentrum</taxon>
    </lineage>
</organism>